<evidence type="ECO:0000256" key="1">
    <source>
        <dbReference type="SAM" id="Phobius"/>
    </source>
</evidence>
<feature type="transmembrane region" description="Helical" evidence="1">
    <location>
        <begin position="47"/>
        <end position="80"/>
    </location>
</feature>
<dbReference type="RefSeq" id="WP_147518009.1">
    <property type="nucleotide sequence ID" value="NZ_JACRSO010000001.1"/>
</dbReference>
<sequence length="136" mass="13797">MNENVKAPGKTWLKVTGILMVIFSAIAIILLLISLAALGALGAMGGGAVAGVAALGMGALIIGFIAPILEFVGGIIGIAFANKPEKANVCLVFAILMLVMVVINIIAGGFQWTSLIALVLPILYLIGAVKNRGAVA</sequence>
<accession>A0A926CZP9</accession>
<keyword evidence="3" id="KW-1185">Reference proteome</keyword>
<organism evidence="2 3">
    <name type="scientific">Luoshenia tenuis</name>
    <dbReference type="NCBI Taxonomy" id="2763654"/>
    <lineage>
        <taxon>Bacteria</taxon>
        <taxon>Bacillati</taxon>
        <taxon>Bacillota</taxon>
        <taxon>Clostridia</taxon>
        <taxon>Christensenellales</taxon>
        <taxon>Christensenellaceae</taxon>
        <taxon>Luoshenia</taxon>
    </lineage>
</organism>
<keyword evidence="1" id="KW-0472">Membrane</keyword>
<gene>
    <name evidence="2" type="ORF">H8699_02605</name>
</gene>
<dbReference type="AlphaFoldDB" id="A0A926CZP9"/>
<name>A0A926CZP9_9FIRM</name>
<comment type="caution">
    <text evidence="2">The sequence shown here is derived from an EMBL/GenBank/DDBJ whole genome shotgun (WGS) entry which is preliminary data.</text>
</comment>
<feature type="transmembrane region" description="Helical" evidence="1">
    <location>
        <begin position="12"/>
        <end position="41"/>
    </location>
</feature>
<protein>
    <submittedName>
        <fullName evidence="2">Uncharacterized protein</fullName>
    </submittedName>
</protein>
<feature type="transmembrane region" description="Helical" evidence="1">
    <location>
        <begin position="87"/>
        <end position="106"/>
    </location>
</feature>
<keyword evidence="1" id="KW-0812">Transmembrane</keyword>
<evidence type="ECO:0000313" key="2">
    <source>
        <dbReference type="EMBL" id="MBC8528329.1"/>
    </source>
</evidence>
<reference evidence="2" key="1">
    <citation type="submission" date="2020-08" db="EMBL/GenBank/DDBJ databases">
        <title>Genome public.</title>
        <authorList>
            <person name="Liu C."/>
            <person name="Sun Q."/>
        </authorList>
    </citation>
    <scope>NUCLEOTIDE SEQUENCE</scope>
    <source>
        <strain evidence="2">NSJ-44</strain>
    </source>
</reference>
<feature type="transmembrane region" description="Helical" evidence="1">
    <location>
        <begin position="112"/>
        <end position="129"/>
    </location>
</feature>
<dbReference type="Proteomes" id="UP000654279">
    <property type="component" value="Unassembled WGS sequence"/>
</dbReference>
<proteinExistence type="predicted"/>
<evidence type="ECO:0000313" key="3">
    <source>
        <dbReference type="Proteomes" id="UP000654279"/>
    </source>
</evidence>
<dbReference type="EMBL" id="JACRSO010000001">
    <property type="protein sequence ID" value="MBC8528329.1"/>
    <property type="molecule type" value="Genomic_DNA"/>
</dbReference>
<keyword evidence="1" id="KW-1133">Transmembrane helix</keyword>